<proteinExistence type="predicted"/>
<evidence type="ECO:0000313" key="3">
    <source>
        <dbReference type="Proteomes" id="UP001301958"/>
    </source>
</evidence>
<keyword evidence="3" id="KW-1185">Reference proteome</keyword>
<dbReference type="SUPFAM" id="SSF53167">
    <property type="entry name" value="Purine and uridine phosphorylases"/>
    <property type="match status" value="1"/>
</dbReference>
<evidence type="ECO:0000313" key="2">
    <source>
        <dbReference type="EMBL" id="KAK4221346.1"/>
    </source>
</evidence>
<reference evidence="2" key="1">
    <citation type="journal article" date="2023" name="Mol. Phylogenet. Evol.">
        <title>Genome-scale phylogeny and comparative genomics of the fungal order Sordariales.</title>
        <authorList>
            <person name="Hensen N."/>
            <person name="Bonometti L."/>
            <person name="Westerberg I."/>
            <person name="Brannstrom I.O."/>
            <person name="Guillou S."/>
            <person name="Cros-Aarteil S."/>
            <person name="Calhoun S."/>
            <person name="Haridas S."/>
            <person name="Kuo A."/>
            <person name="Mondo S."/>
            <person name="Pangilinan J."/>
            <person name="Riley R."/>
            <person name="LaButti K."/>
            <person name="Andreopoulos B."/>
            <person name="Lipzen A."/>
            <person name="Chen C."/>
            <person name="Yan M."/>
            <person name="Daum C."/>
            <person name="Ng V."/>
            <person name="Clum A."/>
            <person name="Steindorff A."/>
            <person name="Ohm R.A."/>
            <person name="Martin F."/>
            <person name="Silar P."/>
            <person name="Natvig D.O."/>
            <person name="Lalanne C."/>
            <person name="Gautier V."/>
            <person name="Ament-Velasquez S.L."/>
            <person name="Kruys A."/>
            <person name="Hutchinson M.I."/>
            <person name="Powell A.J."/>
            <person name="Barry K."/>
            <person name="Miller A.N."/>
            <person name="Grigoriev I.V."/>
            <person name="Debuchy R."/>
            <person name="Gladieux P."/>
            <person name="Hiltunen Thoren M."/>
            <person name="Johannesson H."/>
        </authorList>
    </citation>
    <scope>NUCLEOTIDE SEQUENCE</scope>
    <source>
        <strain evidence="2">CBS 990.96</strain>
    </source>
</reference>
<keyword evidence="1" id="KW-1133">Transmembrane helix</keyword>
<evidence type="ECO:0000256" key="1">
    <source>
        <dbReference type="SAM" id="Phobius"/>
    </source>
</evidence>
<dbReference type="EMBL" id="MU865557">
    <property type="protein sequence ID" value="KAK4221346.1"/>
    <property type="molecule type" value="Genomic_DNA"/>
</dbReference>
<dbReference type="InterPro" id="IPR053137">
    <property type="entry name" value="NLR-like"/>
</dbReference>
<dbReference type="AlphaFoldDB" id="A0AAN7BD33"/>
<reference evidence="2" key="2">
    <citation type="submission" date="2023-05" db="EMBL/GenBank/DDBJ databases">
        <authorList>
            <consortium name="Lawrence Berkeley National Laboratory"/>
            <person name="Steindorff A."/>
            <person name="Hensen N."/>
            <person name="Bonometti L."/>
            <person name="Westerberg I."/>
            <person name="Brannstrom I.O."/>
            <person name="Guillou S."/>
            <person name="Cros-Aarteil S."/>
            <person name="Calhoun S."/>
            <person name="Haridas S."/>
            <person name="Kuo A."/>
            <person name="Mondo S."/>
            <person name="Pangilinan J."/>
            <person name="Riley R."/>
            <person name="Labutti K."/>
            <person name="Andreopoulos B."/>
            <person name="Lipzen A."/>
            <person name="Chen C."/>
            <person name="Yanf M."/>
            <person name="Daum C."/>
            <person name="Ng V."/>
            <person name="Clum A."/>
            <person name="Ohm R."/>
            <person name="Martin F."/>
            <person name="Silar P."/>
            <person name="Natvig D."/>
            <person name="Lalanne C."/>
            <person name="Gautier V."/>
            <person name="Ament-Velasquez S.L."/>
            <person name="Kruys A."/>
            <person name="Hutchinson M.I."/>
            <person name="Powell A.J."/>
            <person name="Barry K."/>
            <person name="Miller A.N."/>
            <person name="Grigoriev I.V."/>
            <person name="Debuchy R."/>
            <person name="Gladieux P."/>
            <person name="Thoren M.H."/>
            <person name="Johannesson H."/>
        </authorList>
    </citation>
    <scope>NUCLEOTIDE SEQUENCE</scope>
    <source>
        <strain evidence="2">CBS 990.96</strain>
    </source>
</reference>
<dbReference type="Gene3D" id="3.40.50.1580">
    <property type="entry name" value="Nucleoside phosphorylase domain"/>
    <property type="match status" value="1"/>
</dbReference>
<dbReference type="PANTHER" id="PTHR46082:SF11">
    <property type="entry name" value="AAA+ ATPASE DOMAIN-CONTAINING PROTEIN-RELATED"/>
    <property type="match status" value="1"/>
</dbReference>
<dbReference type="PANTHER" id="PTHR46082">
    <property type="entry name" value="ATP/GTP-BINDING PROTEIN-RELATED"/>
    <property type="match status" value="1"/>
</dbReference>
<feature type="non-terminal residue" evidence="2">
    <location>
        <position position="1"/>
    </location>
</feature>
<accession>A0AAN7BD33</accession>
<dbReference type="Proteomes" id="UP001301958">
    <property type="component" value="Unassembled WGS sequence"/>
</dbReference>
<comment type="caution">
    <text evidence="2">The sequence shown here is derived from an EMBL/GenBank/DDBJ whole genome shotgun (WGS) entry which is preliminary data.</text>
</comment>
<gene>
    <name evidence="2" type="ORF">QBC38DRAFT_351553</name>
</gene>
<feature type="transmembrane region" description="Helical" evidence="1">
    <location>
        <begin position="24"/>
        <end position="48"/>
    </location>
</feature>
<feature type="non-terminal residue" evidence="2">
    <location>
        <position position="79"/>
    </location>
</feature>
<dbReference type="InterPro" id="IPR035994">
    <property type="entry name" value="Nucleoside_phosphorylase_sf"/>
</dbReference>
<name>A0AAN7BD33_9PEZI</name>
<protein>
    <submittedName>
        <fullName evidence="2">Uncharacterized protein</fullName>
    </submittedName>
</protein>
<organism evidence="2 3">
    <name type="scientific">Podospora fimiseda</name>
    <dbReference type="NCBI Taxonomy" id="252190"/>
    <lineage>
        <taxon>Eukaryota</taxon>
        <taxon>Fungi</taxon>
        <taxon>Dikarya</taxon>
        <taxon>Ascomycota</taxon>
        <taxon>Pezizomycotina</taxon>
        <taxon>Sordariomycetes</taxon>
        <taxon>Sordariomycetidae</taxon>
        <taxon>Sordariales</taxon>
        <taxon>Podosporaceae</taxon>
        <taxon>Podospora</taxon>
    </lineage>
</organism>
<sequence length="79" mass="8456">PTGFIRHQSDTNIYTWGRVGEHNIVIVSLAAGVYGTISATITASHLLVSLRFIRIVLLVGIGGGIARPDEGRDTRLGDI</sequence>
<dbReference type="GO" id="GO:0003824">
    <property type="term" value="F:catalytic activity"/>
    <property type="evidence" value="ECO:0007669"/>
    <property type="project" value="InterPro"/>
</dbReference>
<keyword evidence="1" id="KW-0472">Membrane</keyword>
<dbReference type="GO" id="GO:0009116">
    <property type="term" value="P:nucleoside metabolic process"/>
    <property type="evidence" value="ECO:0007669"/>
    <property type="project" value="InterPro"/>
</dbReference>
<keyword evidence="1" id="KW-0812">Transmembrane</keyword>